<organism evidence="2 3">
    <name type="scientific">Cellulomonas fimi</name>
    <dbReference type="NCBI Taxonomy" id="1708"/>
    <lineage>
        <taxon>Bacteria</taxon>
        <taxon>Bacillati</taxon>
        <taxon>Actinomycetota</taxon>
        <taxon>Actinomycetes</taxon>
        <taxon>Micrococcales</taxon>
        <taxon>Cellulomonadaceae</taxon>
        <taxon>Cellulomonas</taxon>
    </lineage>
</organism>
<sequence length="132" mass="14707">MNWRYGPSTSRIFPSQEGILAFPRPPRGNQPIGESRLSHGELTSLLLFTGPATTKRLRRLEAGGWIQRTANPADGRGVLLQPTPDGARRFGALLPGYLALEASLIDHLAARDREDLTVLLRRLLSRWEAARR</sequence>
<name>A0A7Y0M0Q9_CELFI</name>
<dbReference type="Pfam" id="PF12802">
    <property type="entry name" value="MarR_2"/>
    <property type="match status" value="1"/>
</dbReference>
<dbReference type="GO" id="GO:0003700">
    <property type="term" value="F:DNA-binding transcription factor activity"/>
    <property type="evidence" value="ECO:0007669"/>
    <property type="project" value="InterPro"/>
</dbReference>
<keyword evidence="3" id="KW-1185">Reference proteome</keyword>
<accession>A0A7Y0M0Q9</accession>
<dbReference type="PRINTS" id="PR00598">
    <property type="entry name" value="HTHMARR"/>
</dbReference>
<dbReference type="Proteomes" id="UP000562124">
    <property type="component" value="Unassembled WGS sequence"/>
</dbReference>
<evidence type="ECO:0000313" key="3">
    <source>
        <dbReference type="Proteomes" id="UP000562124"/>
    </source>
</evidence>
<comment type="caution">
    <text evidence="2">The sequence shown here is derived from an EMBL/GenBank/DDBJ whole genome shotgun (WGS) entry which is preliminary data.</text>
</comment>
<dbReference type="Gene3D" id="1.10.10.10">
    <property type="entry name" value="Winged helix-like DNA-binding domain superfamily/Winged helix DNA-binding domain"/>
    <property type="match status" value="1"/>
</dbReference>
<dbReference type="InterPro" id="IPR036390">
    <property type="entry name" value="WH_DNA-bd_sf"/>
</dbReference>
<dbReference type="SUPFAM" id="SSF46785">
    <property type="entry name" value="Winged helix' DNA-binding domain"/>
    <property type="match status" value="1"/>
</dbReference>
<dbReference type="InterPro" id="IPR000835">
    <property type="entry name" value="HTH_MarR-typ"/>
</dbReference>
<dbReference type="SMART" id="SM00347">
    <property type="entry name" value="HTH_MARR"/>
    <property type="match status" value="1"/>
</dbReference>
<proteinExistence type="predicted"/>
<gene>
    <name evidence="2" type="ORF">HIR71_15850</name>
</gene>
<dbReference type="InterPro" id="IPR036388">
    <property type="entry name" value="WH-like_DNA-bd_sf"/>
</dbReference>
<dbReference type="EMBL" id="JABCJJ010000050">
    <property type="protein sequence ID" value="NMR21672.1"/>
    <property type="molecule type" value="Genomic_DNA"/>
</dbReference>
<evidence type="ECO:0000313" key="2">
    <source>
        <dbReference type="EMBL" id="NMR21672.1"/>
    </source>
</evidence>
<evidence type="ECO:0000259" key="1">
    <source>
        <dbReference type="PROSITE" id="PS50995"/>
    </source>
</evidence>
<dbReference type="PROSITE" id="PS50995">
    <property type="entry name" value="HTH_MARR_2"/>
    <property type="match status" value="1"/>
</dbReference>
<feature type="domain" description="HTH marR-type" evidence="1">
    <location>
        <begin position="1"/>
        <end position="125"/>
    </location>
</feature>
<dbReference type="AlphaFoldDB" id="A0A7Y0M0Q9"/>
<protein>
    <submittedName>
        <fullName evidence="2">MarR family transcriptional regulator</fullName>
    </submittedName>
</protein>
<reference evidence="2 3" key="1">
    <citation type="submission" date="2020-04" db="EMBL/GenBank/DDBJ databases">
        <title>Sequencing and Assembly of C. fimi.</title>
        <authorList>
            <person name="Ramsey A.R."/>
        </authorList>
    </citation>
    <scope>NUCLEOTIDE SEQUENCE [LARGE SCALE GENOMIC DNA]</scope>
    <source>
        <strain evidence="2 3">SB</strain>
    </source>
</reference>